<dbReference type="SUPFAM" id="SSF46785">
    <property type="entry name" value="Winged helix' DNA-binding domain"/>
    <property type="match status" value="1"/>
</dbReference>
<keyword evidence="2" id="KW-0963">Cytoplasm</keyword>
<dbReference type="OrthoDB" id="9806864at2"/>
<evidence type="ECO:0000256" key="4">
    <source>
        <dbReference type="ARBA" id="ARBA00023125"/>
    </source>
</evidence>
<feature type="domain" description="HTH marR-type" evidence="6">
    <location>
        <begin position="7"/>
        <end position="137"/>
    </location>
</feature>
<dbReference type="FunFam" id="1.10.10.10:FF:000163">
    <property type="entry name" value="MarR family transcriptional regulator"/>
    <property type="match status" value="1"/>
</dbReference>
<comment type="subcellular location">
    <subcellularLocation>
        <location evidence="1">Cytoplasm</location>
    </subcellularLocation>
</comment>
<dbReference type="PANTHER" id="PTHR33164">
    <property type="entry name" value="TRANSCRIPTIONAL REGULATOR, MARR FAMILY"/>
    <property type="match status" value="1"/>
</dbReference>
<evidence type="ECO:0000313" key="7">
    <source>
        <dbReference type="EMBL" id="SDF49948.1"/>
    </source>
</evidence>
<keyword evidence="8" id="KW-1185">Reference proteome</keyword>
<dbReference type="RefSeq" id="WP_091155821.1">
    <property type="nucleotide sequence ID" value="NZ_FNAI01000019.1"/>
</dbReference>
<dbReference type="InterPro" id="IPR000835">
    <property type="entry name" value="HTH_MarR-typ"/>
</dbReference>
<dbReference type="Proteomes" id="UP000199072">
    <property type="component" value="Unassembled WGS sequence"/>
</dbReference>
<dbReference type="STRING" id="1391627.SAMN05216464_11919"/>
<dbReference type="Gene3D" id="1.10.10.10">
    <property type="entry name" value="Winged helix-like DNA-binding domain superfamily/Winged helix DNA-binding domain"/>
    <property type="match status" value="1"/>
</dbReference>
<dbReference type="GO" id="GO:0006950">
    <property type="term" value="P:response to stress"/>
    <property type="evidence" value="ECO:0007669"/>
    <property type="project" value="TreeGrafter"/>
</dbReference>
<dbReference type="InterPro" id="IPR055166">
    <property type="entry name" value="Transc_reg_Sar_Rot_HTH"/>
</dbReference>
<dbReference type="GO" id="GO:0005737">
    <property type="term" value="C:cytoplasm"/>
    <property type="evidence" value="ECO:0007669"/>
    <property type="project" value="UniProtKB-SubCell"/>
</dbReference>
<sequence>MKMPVLSDQLCFKLYALSRQITSLYRPLLEELDMTYPQYLVMLVLWEQQQLSVKELGTLLYLDSGTLTPLLKRLEKKELLTRRRDPADERSVIVQLTKTGGSLQHQAECIPEELNKTLKLKEAEYISVRSMLDNLLREIA</sequence>
<evidence type="ECO:0000256" key="3">
    <source>
        <dbReference type="ARBA" id="ARBA00023015"/>
    </source>
</evidence>
<evidence type="ECO:0000256" key="2">
    <source>
        <dbReference type="ARBA" id="ARBA00022490"/>
    </source>
</evidence>
<dbReference type="GO" id="GO:0003677">
    <property type="term" value="F:DNA binding"/>
    <property type="evidence" value="ECO:0007669"/>
    <property type="project" value="UniProtKB-KW"/>
</dbReference>
<dbReference type="PANTHER" id="PTHR33164:SF5">
    <property type="entry name" value="ORGANIC HYDROPEROXIDE RESISTANCE TRANSCRIPTIONAL REGULATOR"/>
    <property type="match status" value="1"/>
</dbReference>
<dbReference type="Pfam" id="PF22381">
    <property type="entry name" value="Staph_reg_Sar_Rot"/>
    <property type="match status" value="1"/>
</dbReference>
<evidence type="ECO:0000256" key="5">
    <source>
        <dbReference type="ARBA" id="ARBA00023163"/>
    </source>
</evidence>
<keyword evidence="5" id="KW-0804">Transcription</keyword>
<dbReference type="EMBL" id="FNAI01000019">
    <property type="protein sequence ID" value="SDF49948.1"/>
    <property type="molecule type" value="Genomic_DNA"/>
</dbReference>
<evidence type="ECO:0000259" key="6">
    <source>
        <dbReference type="PROSITE" id="PS50995"/>
    </source>
</evidence>
<proteinExistence type="predicted"/>
<dbReference type="InterPro" id="IPR036390">
    <property type="entry name" value="WH_DNA-bd_sf"/>
</dbReference>
<reference evidence="7 8" key="1">
    <citation type="submission" date="2016-10" db="EMBL/GenBank/DDBJ databases">
        <authorList>
            <person name="de Groot N.N."/>
        </authorList>
    </citation>
    <scope>NUCLEOTIDE SEQUENCE [LARGE SCALE GENOMIC DNA]</scope>
    <source>
        <strain evidence="7 8">47C3B</strain>
    </source>
</reference>
<keyword evidence="3" id="KW-0805">Transcription regulation</keyword>
<name>A0A1G7LKB8_9SPHI</name>
<protein>
    <submittedName>
        <fullName evidence="7">DNA-binding transcriptional regulator, MarR family</fullName>
    </submittedName>
</protein>
<dbReference type="PRINTS" id="PR00598">
    <property type="entry name" value="HTHMARR"/>
</dbReference>
<keyword evidence="4 7" id="KW-0238">DNA-binding</keyword>
<dbReference type="InterPro" id="IPR039422">
    <property type="entry name" value="MarR/SlyA-like"/>
</dbReference>
<evidence type="ECO:0000256" key="1">
    <source>
        <dbReference type="ARBA" id="ARBA00004496"/>
    </source>
</evidence>
<evidence type="ECO:0000313" key="8">
    <source>
        <dbReference type="Proteomes" id="UP000199072"/>
    </source>
</evidence>
<dbReference type="PROSITE" id="PS50995">
    <property type="entry name" value="HTH_MARR_2"/>
    <property type="match status" value="1"/>
</dbReference>
<dbReference type="AlphaFoldDB" id="A0A1G7LKB8"/>
<dbReference type="SMART" id="SM00347">
    <property type="entry name" value="HTH_MARR"/>
    <property type="match status" value="1"/>
</dbReference>
<organism evidence="7 8">
    <name type="scientific">Mucilaginibacter pineti</name>
    <dbReference type="NCBI Taxonomy" id="1391627"/>
    <lineage>
        <taxon>Bacteria</taxon>
        <taxon>Pseudomonadati</taxon>
        <taxon>Bacteroidota</taxon>
        <taxon>Sphingobacteriia</taxon>
        <taxon>Sphingobacteriales</taxon>
        <taxon>Sphingobacteriaceae</taxon>
        <taxon>Mucilaginibacter</taxon>
    </lineage>
</organism>
<gene>
    <name evidence="7" type="ORF">SAMN05216464_11919</name>
</gene>
<accession>A0A1G7LKB8</accession>
<dbReference type="GO" id="GO:0003700">
    <property type="term" value="F:DNA-binding transcription factor activity"/>
    <property type="evidence" value="ECO:0007669"/>
    <property type="project" value="InterPro"/>
</dbReference>
<dbReference type="InterPro" id="IPR036388">
    <property type="entry name" value="WH-like_DNA-bd_sf"/>
</dbReference>